<keyword evidence="3" id="KW-1185">Reference proteome</keyword>
<proteinExistence type="predicted"/>
<dbReference type="Pfam" id="PF01142">
    <property type="entry name" value="TruD"/>
    <property type="match status" value="1"/>
</dbReference>
<dbReference type="GO" id="GO:0005634">
    <property type="term" value="C:nucleus"/>
    <property type="evidence" value="ECO:0007669"/>
    <property type="project" value="TreeGrafter"/>
</dbReference>
<dbReference type="PANTHER" id="PTHR13326:SF21">
    <property type="entry name" value="PSEUDOURIDYLATE SYNTHASE PUS7L"/>
    <property type="match status" value="1"/>
</dbReference>
<dbReference type="OMA" id="CTSHDSG"/>
<dbReference type="CDD" id="cd02576">
    <property type="entry name" value="PseudoU_synth_ScPUS7"/>
    <property type="match status" value="1"/>
</dbReference>
<accession>A0A8S1P8Z5</accession>
<reference evidence="2" key="1">
    <citation type="submission" date="2021-01" db="EMBL/GenBank/DDBJ databases">
        <authorList>
            <consortium name="Genoscope - CEA"/>
            <person name="William W."/>
        </authorList>
    </citation>
    <scope>NUCLEOTIDE SEQUENCE</scope>
</reference>
<dbReference type="EMBL" id="CAJJDM010000113">
    <property type="protein sequence ID" value="CAD8099677.1"/>
    <property type="molecule type" value="Genomic_DNA"/>
</dbReference>
<evidence type="ECO:0000313" key="2">
    <source>
        <dbReference type="EMBL" id="CAD8099677.1"/>
    </source>
</evidence>
<gene>
    <name evidence="2" type="ORF">PPRIM_AZ9-3.1.T1100085</name>
</gene>
<dbReference type="GO" id="GO:0001522">
    <property type="term" value="P:pseudouridine synthesis"/>
    <property type="evidence" value="ECO:0007669"/>
    <property type="project" value="InterPro"/>
</dbReference>
<evidence type="ECO:0000259" key="1">
    <source>
        <dbReference type="PROSITE" id="PS50984"/>
    </source>
</evidence>
<dbReference type="GO" id="GO:0009982">
    <property type="term" value="F:pseudouridine synthase activity"/>
    <property type="evidence" value="ECO:0007669"/>
    <property type="project" value="InterPro"/>
</dbReference>
<protein>
    <recommendedName>
        <fullName evidence="1">TRUD domain-containing protein</fullName>
    </recommendedName>
</protein>
<name>A0A8S1P8Z5_PARPR</name>
<feature type="domain" description="TRUD" evidence="1">
    <location>
        <begin position="326"/>
        <end position="563"/>
    </location>
</feature>
<dbReference type="NCBIfam" id="TIGR00094">
    <property type="entry name" value="tRNA_TruD_broad"/>
    <property type="match status" value="1"/>
</dbReference>
<evidence type="ECO:0000313" key="3">
    <source>
        <dbReference type="Proteomes" id="UP000688137"/>
    </source>
</evidence>
<sequence length="635" mass="74129">MESAVGIESFLQDGQPFKCIFKHRFTDFIVQEIDLKNQLAIISDKTKWHNFDQKQDHPQQQKNKTLPFENLFLSEEFLQQSTQLFGLEVTEQFKQLVEKVKTTGKCVQFETKVALPESKEDRIKVHQLIRQNIPFLESFTKNIHNQKPKVEKKQDKADEKLQEQTLQKVQEQTLQDHILIKTSNINFKKYVASQTTSKAYGESKKFVKFILMKRNIDSINAGMFISKQLGLSNKHFAIAGTKDKRGVTTQWATLQGMEIAQLIEIQERKFWNQNILMSDYSYQDQGIRLGELQGNKFIITLRFLNELTQSQQWELAKNIENLKLHGFVNYFGLQRFGSKNKIKTHQIGKEIIRKNWKECIRLIILSSQQEDEERVNQLFELDDFVTLSSIINPRLRIEKQLIDSLLQNGVHNYFTALQSLPRNARELYLHAYQSYIWNKMASMRLNQYGNKIVVGDIVSANVMDEGVAEEGEEIIQQIVEDEEQQKNQTISACILVTEQNISQFTFDQIVLPIYGHKITIPEESIVSTLLQQIFQMEQITKQDFEDASNKFFIDGNFRYFVQIPSEVEHQLFKYQNKDQDVVDSFGELLIDQGDYQGLLIKFKLKKSSYATMLIRELTKCPSTLEFQQEISGEFN</sequence>
<dbReference type="GO" id="GO:0003723">
    <property type="term" value="F:RNA binding"/>
    <property type="evidence" value="ECO:0007669"/>
    <property type="project" value="InterPro"/>
</dbReference>
<organism evidence="2 3">
    <name type="scientific">Paramecium primaurelia</name>
    <dbReference type="NCBI Taxonomy" id="5886"/>
    <lineage>
        <taxon>Eukaryota</taxon>
        <taxon>Sar</taxon>
        <taxon>Alveolata</taxon>
        <taxon>Ciliophora</taxon>
        <taxon>Intramacronucleata</taxon>
        <taxon>Oligohymenophorea</taxon>
        <taxon>Peniculida</taxon>
        <taxon>Parameciidae</taxon>
        <taxon>Paramecium</taxon>
    </lineage>
</organism>
<dbReference type="InterPro" id="IPR001656">
    <property type="entry name" value="PsdUridine_synth_TruD"/>
</dbReference>
<comment type="caution">
    <text evidence="2">The sequence shown here is derived from an EMBL/GenBank/DDBJ whole genome shotgun (WGS) entry which is preliminary data.</text>
</comment>
<dbReference type="AlphaFoldDB" id="A0A8S1P8Z5"/>
<dbReference type="InterPro" id="IPR011760">
    <property type="entry name" value="PsdUridine_synth_TruD_insert"/>
</dbReference>
<dbReference type="PIRSF" id="PIRSF037016">
    <property type="entry name" value="Pseudouridin_synth_euk_prd"/>
    <property type="match status" value="1"/>
</dbReference>
<dbReference type="Proteomes" id="UP000688137">
    <property type="component" value="Unassembled WGS sequence"/>
</dbReference>
<dbReference type="PROSITE" id="PS50984">
    <property type="entry name" value="TRUD"/>
    <property type="match status" value="1"/>
</dbReference>
<dbReference type="PANTHER" id="PTHR13326">
    <property type="entry name" value="TRNA PSEUDOURIDINE SYNTHASE D"/>
    <property type="match status" value="1"/>
</dbReference>